<organism evidence="2 3">
    <name type="scientific">Limnofasciculus baicalensis BBK-W-15</name>
    <dbReference type="NCBI Taxonomy" id="2699891"/>
    <lineage>
        <taxon>Bacteria</taxon>
        <taxon>Bacillati</taxon>
        <taxon>Cyanobacteriota</taxon>
        <taxon>Cyanophyceae</taxon>
        <taxon>Coleofasciculales</taxon>
        <taxon>Coleofasciculaceae</taxon>
        <taxon>Limnofasciculus</taxon>
        <taxon>Limnofasciculus baicalensis</taxon>
    </lineage>
</organism>
<evidence type="ECO:0000313" key="2">
    <source>
        <dbReference type="EMBL" id="MCP2727907.1"/>
    </source>
</evidence>
<gene>
    <name evidence="2" type="ORF">NJ959_05370</name>
</gene>
<dbReference type="InterPro" id="IPR035931">
    <property type="entry name" value="YlxR-like_sf"/>
</dbReference>
<dbReference type="PANTHER" id="PTHR34215:SF1">
    <property type="entry name" value="YLXR DOMAIN-CONTAINING PROTEIN"/>
    <property type="match status" value="1"/>
</dbReference>
<sequence length="101" mass="11492">MEPNYRRCLSCRKVAPKQAFWRVVRVYPSGEVQLDRGMGRSAYICPQANCLTTAQKKNRLGRALRVSVSEELYQLLWQRLAAMAEEATEGSSPEKLSKNTN</sequence>
<dbReference type="SUPFAM" id="SSF64376">
    <property type="entry name" value="YlxR-like"/>
    <property type="match status" value="1"/>
</dbReference>
<dbReference type="InterPro" id="IPR007393">
    <property type="entry name" value="YlxR_dom"/>
</dbReference>
<accession>A0AAE3KR01</accession>
<dbReference type="Pfam" id="PF04296">
    <property type="entry name" value="YlxR"/>
    <property type="match status" value="1"/>
</dbReference>
<dbReference type="Proteomes" id="UP001204953">
    <property type="component" value="Unassembled WGS sequence"/>
</dbReference>
<feature type="domain" description="YlxR" evidence="1">
    <location>
        <begin position="6"/>
        <end position="77"/>
    </location>
</feature>
<name>A0AAE3KR01_9CYAN</name>
<evidence type="ECO:0000313" key="3">
    <source>
        <dbReference type="Proteomes" id="UP001204953"/>
    </source>
</evidence>
<comment type="caution">
    <text evidence="2">The sequence shown here is derived from an EMBL/GenBank/DDBJ whole genome shotgun (WGS) entry which is preliminary data.</text>
</comment>
<reference evidence="2" key="1">
    <citation type="submission" date="2022-06" db="EMBL/GenBank/DDBJ databases">
        <title>New cyanobacteria of genus Symplocastrum in benthos of Lake Baikal.</title>
        <authorList>
            <person name="Sorokovikova E."/>
            <person name="Tikhonova I."/>
            <person name="Krasnopeev A."/>
            <person name="Evseev P."/>
            <person name="Gladkikh A."/>
            <person name="Belykh O."/>
        </authorList>
    </citation>
    <scope>NUCLEOTIDE SEQUENCE</scope>
    <source>
        <strain evidence="2">BBK-W-15</strain>
    </source>
</reference>
<dbReference type="RefSeq" id="WP_254010714.1">
    <property type="nucleotide sequence ID" value="NZ_JAMZMM010000031.1"/>
</dbReference>
<dbReference type="PANTHER" id="PTHR34215">
    <property type="entry name" value="BLL0784 PROTEIN"/>
    <property type="match status" value="1"/>
</dbReference>
<protein>
    <submittedName>
        <fullName evidence="2">YlxR family protein</fullName>
    </submittedName>
</protein>
<dbReference type="AlphaFoldDB" id="A0AAE3KR01"/>
<evidence type="ECO:0000259" key="1">
    <source>
        <dbReference type="Pfam" id="PF04296"/>
    </source>
</evidence>
<dbReference type="Gene3D" id="3.30.1230.10">
    <property type="entry name" value="YlxR-like"/>
    <property type="match status" value="1"/>
</dbReference>
<dbReference type="EMBL" id="JAMZMM010000031">
    <property type="protein sequence ID" value="MCP2727907.1"/>
    <property type="molecule type" value="Genomic_DNA"/>
</dbReference>
<proteinExistence type="predicted"/>
<keyword evidence="3" id="KW-1185">Reference proteome</keyword>
<dbReference type="InterPro" id="IPR037465">
    <property type="entry name" value="YlxR"/>
</dbReference>